<evidence type="ECO:0000313" key="5">
    <source>
        <dbReference type="EMBL" id="MCU9615327.1"/>
    </source>
</evidence>
<evidence type="ECO:0000313" key="6">
    <source>
        <dbReference type="Proteomes" id="UP001209318"/>
    </source>
</evidence>
<feature type="domain" description="NADPH-dependent FMN reductase-like" evidence="4">
    <location>
        <begin position="1"/>
        <end position="142"/>
    </location>
</feature>
<name>A0AAE3LPV6_9BACI</name>
<comment type="caution">
    <text evidence="5">The sequence shown here is derived from an EMBL/GenBank/DDBJ whole genome shotgun (WGS) entry which is preliminary data.</text>
</comment>
<dbReference type="AlphaFoldDB" id="A0AAE3LPV6"/>
<dbReference type="InterPro" id="IPR005025">
    <property type="entry name" value="FMN_Rdtase-like_dom"/>
</dbReference>
<dbReference type="SUPFAM" id="SSF52218">
    <property type="entry name" value="Flavoproteins"/>
    <property type="match status" value="1"/>
</dbReference>
<keyword evidence="2" id="KW-0288">FMN</keyword>
<keyword evidence="3" id="KW-0560">Oxidoreductase</keyword>
<dbReference type="RefSeq" id="WP_263074647.1">
    <property type="nucleotide sequence ID" value="NZ_JAOUSF010000009.1"/>
</dbReference>
<evidence type="ECO:0000259" key="4">
    <source>
        <dbReference type="Pfam" id="PF03358"/>
    </source>
</evidence>
<dbReference type="PANTHER" id="PTHR43408:SF2">
    <property type="entry name" value="FMN REDUCTASE (NADPH)"/>
    <property type="match status" value="1"/>
</dbReference>
<dbReference type="PANTHER" id="PTHR43408">
    <property type="entry name" value="FMN REDUCTASE (NADPH)"/>
    <property type="match status" value="1"/>
</dbReference>
<gene>
    <name evidence="5" type="ORF">OEV98_17520</name>
</gene>
<dbReference type="EMBL" id="JAOUSF010000009">
    <property type="protein sequence ID" value="MCU9615327.1"/>
    <property type="molecule type" value="Genomic_DNA"/>
</dbReference>
<keyword evidence="6" id="KW-1185">Reference proteome</keyword>
<dbReference type="Pfam" id="PF03358">
    <property type="entry name" value="FMN_red"/>
    <property type="match status" value="1"/>
</dbReference>
<organism evidence="5 6">
    <name type="scientific">Perspicuibacillus lycopersici</name>
    <dbReference type="NCBI Taxonomy" id="1325689"/>
    <lineage>
        <taxon>Bacteria</taxon>
        <taxon>Bacillati</taxon>
        <taxon>Bacillota</taxon>
        <taxon>Bacilli</taxon>
        <taxon>Bacillales</taxon>
        <taxon>Bacillaceae</taxon>
        <taxon>Perspicuibacillus</taxon>
    </lineage>
</organism>
<evidence type="ECO:0000256" key="3">
    <source>
        <dbReference type="ARBA" id="ARBA00023002"/>
    </source>
</evidence>
<keyword evidence="1" id="KW-0285">Flavoprotein</keyword>
<dbReference type="GO" id="GO:0016491">
    <property type="term" value="F:oxidoreductase activity"/>
    <property type="evidence" value="ECO:0007669"/>
    <property type="project" value="UniProtKB-KW"/>
</dbReference>
<proteinExistence type="predicted"/>
<dbReference type="Gene3D" id="3.40.50.360">
    <property type="match status" value="1"/>
</dbReference>
<dbReference type="Proteomes" id="UP001209318">
    <property type="component" value="Unassembled WGS sequence"/>
</dbReference>
<accession>A0AAE3LPV6</accession>
<evidence type="ECO:0000256" key="1">
    <source>
        <dbReference type="ARBA" id="ARBA00022630"/>
    </source>
</evidence>
<protein>
    <submittedName>
        <fullName evidence="5">NAD(P)H-dependent oxidoreductase</fullName>
    </submittedName>
</protein>
<sequence>MKIVGVSGTLAGGKTSQMVYDVLHAAKLVDTSVETELMDIKDYDIEFMRGVPLSYYNDETVEVVNKILNADCIVIGTPVYQASIAGALKNLLDLMPEHAFRNKVVGYISTAGSEKHFLVAEYNLRPILQFLGATVPSRNVFVPDDHFDEENVIVDKWTKDRIQKMAKEMVQLTKSVKDF</sequence>
<evidence type="ECO:0000256" key="2">
    <source>
        <dbReference type="ARBA" id="ARBA00022643"/>
    </source>
</evidence>
<reference evidence="5" key="1">
    <citation type="submission" date="2022-10" db="EMBL/GenBank/DDBJ databases">
        <title>Description of Fervidibacillus gen. nov. in the family Fervidibacillaceae fam. nov. with two species, Fervidibacillus albus sp. nov., and Fervidibacillus halotolerans sp. nov., isolated from tidal flat sediments.</title>
        <authorList>
            <person name="Kwon K.K."/>
            <person name="Yang S.-H."/>
        </authorList>
    </citation>
    <scope>NUCLEOTIDE SEQUENCE</scope>
    <source>
        <strain evidence="5">JCM 19140</strain>
    </source>
</reference>
<dbReference type="InterPro" id="IPR029039">
    <property type="entry name" value="Flavoprotein-like_sf"/>
</dbReference>
<dbReference type="InterPro" id="IPR051814">
    <property type="entry name" value="NAD(P)H-dep_FMN_reductase"/>
</dbReference>